<evidence type="ECO:0000256" key="6">
    <source>
        <dbReference type="SAM" id="Phobius"/>
    </source>
</evidence>
<comment type="subcellular location">
    <subcellularLocation>
        <location evidence="1">Cell membrane</location>
        <topology evidence="1">Multi-pass membrane protein</topology>
    </subcellularLocation>
</comment>
<evidence type="ECO:0000256" key="2">
    <source>
        <dbReference type="ARBA" id="ARBA00022475"/>
    </source>
</evidence>
<dbReference type="Pfam" id="PF06081">
    <property type="entry name" value="ArAE_1"/>
    <property type="match status" value="1"/>
</dbReference>
<feature type="transmembrane region" description="Helical" evidence="6">
    <location>
        <begin position="118"/>
        <end position="134"/>
    </location>
</feature>
<organism evidence="7 8">
    <name type="scientific">Rathayibacter rubneri</name>
    <dbReference type="NCBI Taxonomy" id="2950106"/>
    <lineage>
        <taxon>Bacteria</taxon>
        <taxon>Bacillati</taxon>
        <taxon>Actinomycetota</taxon>
        <taxon>Actinomycetes</taxon>
        <taxon>Micrococcales</taxon>
        <taxon>Microbacteriaceae</taxon>
        <taxon>Rathayibacter</taxon>
    </lineage>
</organism>
<dbReference type="Proteomes" id="UP001155240">
    <property type="component" value="Unassembled WGS sequence"/>
</dbReference>
<evidence type="ECO:0000256" key="1">
    <source>
        <dbReference type="ARBA" id="ARBA00004651"/>
    </source>
</evidence>
<evidence type="ECO:0000313" key="7">
    <source>
        <dbReference type="EMBL" id="MCM6761834.1"/>
    </source>
</evidence>
<dbReference type="InterPro" id="IPR010343">
    <property type="entry name" value="ArAE_1"/>
</dbReference>
<feature type="transmembrane region" description="Helical" evidence="6">
    <location>
        <begin position="141"/>
        <end position="163"/>
    </location>
</feature>
<reference evidence="7" key="1">
    <citation type="submission" date="2022-06" db="EMBL/GenBank/DDBJ databases">
        <title>Whole genome shotgun sequencing (WGS) of Rathayibacter sp. ZW T2_19, isolated from stored onions (Allium cepa).</title>
        <authorList>
            <person name="Stoll D.A."/>
            <person name="Huch M."/>
        </authorList>
    </citation>
    <scope>NUCLEOTIDE SEQUENCE</scope>
    <source>
        <strain evidence="7">ZW T2_19</strain>
    </source>
</reference>
<dbReference type="EMBL" id="JAMRYM010000013">
    <property type="protein sequence ID" value="MCM6761834.1"/>
    <property type="molecule type" value="Genomic_DNA"/>
</dbReference>
<sequence>MTSRPVQAWRAATAGPRLLLAAKTAVAVGLAWAIAPHVPGVAEQYPYYAPLGALVSMYPTLMGSARTGLQTLAGLATGIGLAALVVATVGPTWWTIPMIVGIGVLVSGTGWFGAGKEYVPMAALFVLIIGGARAEDYSLGYLVQMAVGVVVGLLVNLVVVPGLTSEAASARVDEFQERLAGVLRDTAVALAEPWPPEQTSWAGTGEELAATSEDVRAALVEADESRKGNPRALLHRRDSRSDHARLAELDTILFHVRDMTAALADTMWDRPGALRFDAELTHPLARACRAVGDAVDRHGDETPEAHRRLGEAVRAVRLLVQAVDERAVAAGSAVGPGVLVALHLRRIVVLLTHGGDEEPIG</sequence>
<keyword evidence="4 6" id="KW-1133">Transmembrane helix</keyword>
<dbReference type="AlphaFoldDB" id="A0A9X2ITP0"/>
<name>A0A9X2ITP0_9MICO</name>
<dbReference type="GO" id="GO:0005886">
    <property type="term" value="C:plasma membrane"/>
    <property type="evidence" value="ECO:0007669"/>
    <property type="project" value="UniProtKB-SubCell"/>
</dbReference>
<accession>A0A9X2ITP0</accession>
<proteinExistence type="predicted"/>
<feature type="transmembrane region" description="Helical" evidence="6">
    <location>
        <begin position="67"/>
        <end position="86"/>
    </location>
</feature>
<gene>
    <name evidence="7" type="ORF">NB037_05315</name>
</gene>
<evidence type="ECO:0000256" key="3">
    <source>
        <dbReference type="ARBA" id="ARBA00022692"/>
    </source>
</evidence>
<comment type="caution">
    <text evidence="7">The sequence shown here is derived from an EMBL/GenBank/DDBJ whole genome shotgun (WGS) entry which is preliminary data.</text>
</comment>
<keyword evidence="8" id="KW-1185">Reference proteome</keyword>
<protein>
    <submittedName>
        <fullName evidence="7">Aromatic acid exporter family protein</fullName>
    </submittedName>
</protein>
<dbReference type="RefSeq" id="WP_251944257.1">
    <property type="nucleotide sequence ID" value="NZ_JAMRYM010000013.1"/>
</dbReference>
<evidence type="ECO:0000256" key="5">
    <source>
        <dbReference type="ARBA" id="ARBA00023136"/>
    </source>
</evidence>
<keyword evidence="3 6" id="KW-0812">Transmembrane</keyword>
<evidence type="ECO:0000256" key="4">
    <source>
        <dbReference type="ARBA" id="ARBA00022989"/>
    </source>
</evidence>
<keyword evidence="2" id="KW-1003">Cell membrane</keyword>
<keyword evidence="5 6" id="KW-0472">Membrane</keyword>
<evidence type="ECO:0000313" key="8">
    <source>
        <dbReference type="Proteomes" id="UP001155240"/>
    </source>
</evidence>